<accession>A0A150X901</accession>
<dbReference type="SUPFAM" id="SSF53790">
    <property type="entry name" value="Tetrapyrrole methylase"/>
    <property type="match status" value="1"/>
</dbReference>
<comment type="pathway">
    <text evidence="7">Porphyrin-containing compound metabolism; siroheme biosynthesis; precorrin-2 from uroporphyrinogen III: step 1/1.</text>
</comment>
<keyword evidence="3 8" id="KW-0489">Methyltransferase</keyword>
<dbReference type="AlphaFoldDB" id="A0A150X901"/>
<dbReference type="InterPro" id="IPR003043">
    <property type="entry name" value="Uropor_MeTrfase_CS"/>
</dbReference>
<dbReference type="PROSITE" id="PS00840">
    <property type="entry name" value="SUMT_2"/>
    <property type="match status" value="1"/>
</dbReference>
<dbReference type="Pfam" id="PF00590">
    <property type="entry name" value="TP_methylase"/>
    <property type="match status" value="1"/>
</dbReference>
<dbReference type="PANTHER" id="PTHR45790:SF3">
    <property type="entry name" value="S-ADENOSYL-L-METHIONINE-DEPENDENT UROPORPHYRINOGEN III METHYLTRANSFERASE, CHLOROPLASTIC"/>
    <property type="match status" value="1"/>
</dbReference>
<dbReference type="GO" id="GO:0032259">
    <property type="term" value="P:methylation"/>
    <property type="evidence" value="ECO:0007669"/>
    <property type="project" value="UniProtKB-KW"/>
</dbReference>
<dbReference type="InterPro" id="IPR014776">
    <property type="entry name" value="4pyrrole_Mease_sub2"/>
</dbReference>
<evidence type="ECO:0000256" key="3">
    <source>
        <dbReference type="ARBA" id="ARBA00022603"/>
    </source>
</evidence>
<dbReference type="Gene3D" id="3.40.1010.10">
    <property type="entry name" value="Cobalt-precorrin-4 Transmethylase, Domain 1"/>
    <property type="match status" value="1"/>
</dbReference>
<dbReference type="OrthoDB" id="9815856at2"/>
<organism evidence="10 11">
    <name type="scientific">Roseivirga spongicola</name>
    <dbReference type="NCBI Taxonomy" id="333140"/>
    <lineage>
        <taxon>Bacteria</taxon>
        <taxon>Pseudomonadati</taxon>
        <taxon>Bacteroidota</taxon>
        <taxon>Cytophagia</taxon>
        <taxon>Cytophagales</taxon>
        <taxon>Roseivirgaceae</taxon>
        <taxon>Roseivirga</taxon>
    </lineage>
</organism>
<evidence type="ECO:0000256" key="1">
    <source>
        <dbReference type="ARBA" id="ARBA00005879"/>
    </source>
</evidence>
<evidence type="ECO:0000256" key="6">
    <source>
        <dbReference type="ARBA" id="ARBA00023244"/>
    </source>
</evidence>
<dbReference type="GO" id="GO:0019354">
    <property type="term" value="P:siroheme biosynthetic process"/>
    <property type="evidence" value="ECO:0007669"/>
    <property type="project" value="InterPro"/>
</dbReference>
<dbReference type="EC" id="2.1.1.107" evidence="2"/>
<evidence type="ECO:0000256" key="7">
    <source>
        <dbReference type="ARBA" id="ARBA00025705"/>
    </source>
</evidence>
<dbReference type="STRING" id="333140.AWW68_10415"/>
<dbReference type="GO" id="GO:0004851">
    <property type="term" value="F:uroporphyrin-III C-methyltransferase activity"/>
    <property type="evidence" value="ECO:0007669"/>
    <property type="project" value="UniProtKB-EC"/>
</dbReference>
<keyword evidence="5" id="KW-0949">S-adenosyl-L-methionine</keyword>
<evidence type="ECO:0000256" key="8">
    <source>
        <dbReference type="RuleBase" id="RU003960"/>
    </source>
</evidence>
<comment type="similarity">
    <text evidence="1 8">Belongs to the precorrin methyltransferase family.</text>
</comment>
<dbReference type="EMBL" id="LRPC01000023">
    <property type="protein sequence ID" value="KYG75211.1"/>
    <property type="molecule type" value="Genomic_DNA"/>
</dbReference>
<keyword evidence="4 8" id="KW-0808">Transferase</keyword>
<evidence type="ECO:0000256" key="5">
    <source>
        <dbReference type="ARBA" id="ARBA00022691"/>
    </source>
</evidence>
<gene>
    <name evidence="10" type="ORF">AWW68_10415</name>
</gene>
<sequence length="252" mass="27402">MNNNAKLTLVGAGPGDPDLITVKGIKAIADADVILYDDLASKALLSYAKPKVEKIYVGKRVGKHSHTQQTINELIVHFAQENGHVVRLKGGDPFIFGRGYEELEFARQFDIPCEIVPGISSAHAVPALQQIPMTSRGFSQSYWVVTATTKEGGLTPDIALAAQSTATIVILMGTKKLHEICNTFRHYGKQDTPVVIIQNGTLENEKMVIGNISNIEFEASKHNISSPAVIVVGEVVKLGKAYIEEFKHIQAV</sequence>
<proteinExistence type="inferred from homology"/>
<dbReference type="InterPro" id="IPR050161">
    <property type="entry name" value="Siro_Cobalamin_biosynth"/>
</dbReference>
<keyword evidence="6" id="KW-0627">Porphyrin biosynthesis</keyword>
<dbReference type="Proteomes" id="UP000075606">
    <property type="component" value="Unassembled WGS sequence"/>
</dbReference>
<reference evidence="10 11" key="1">
    <citation type="submission" date="2016-01" db="EMBL/GenBank/DDBJ databases">
        <title>Genome sequencing of Roseivirga spongicola UST030701-084.</title>
        <authorList>
            <person name="Selvaratnam C."/>
            <person name="Thevarajoo S."/>
            <person name="Goh K.M."/>
            <person name="Ee R."/>
            <person name="Chan K.-G."/>
            <person name="Chong C.S."/>
        </authorList>
    </citation>
    <scope>NUCLEOTIDE SEQUENCE [LARGE SCALE GENOMIC DNA]</scope>
    <source>
        <strain evidence="10 11">UST030701-084</strain>
    </source>
</reference>
<protein>
    <recommendedName>
        <fullName evidence="2">uroporphyrinogen-III C-methyltransferase</fullName>
        <ecNumber evidence="2">2.1.1.107</ecNumber>
    </recommendedName>
</protein>
<dbReference type="FunFam" id="3.40.1010.10:FF:000001">
    <property type="entry name" value="Siroheme synthase"/>
    <property type="match status" value="1"/>
</dbReference>
<dbReference type="InterPro" id="IPR006366">
    <property type="entry name" value="CobA/CysG_C"/>
</dbReference>
<name>A0A150X901_9BACT</name>
<dbReference type="InterPro" id="IPR035996">
    <property type="entry name" value="4pyrrol_Methylase_sf"/>
</dbReference>
<dbReference type="NCBIfam" id="TIGR01469">
    <property type="entry name" value="cobA_cysG_Cterm"/>
    <property type="match status" value="1"/>
</dbReference>
<evidence type="ECO:0000259" key="9">
    <source>
        <dbReference type="Pfam" id="PF00590"/>
    </source>
</evidence>
<evidence type="ECO:0000256" key="2">
    <source>
        <dbReference type="ARBA" id="ARBA00012162"/>
    </source>
</evidence>
<dbReference type="RefSeq" id="WP_068221076.1">
    <property type="nucleotide sequence ID" value="NZ_LRPC01000023.1"/>
</dbReference>
<evidence type="ECO:0000313" key="11">
    <source>
        <dbReference type="Proteomes" id="UP000075606"/>
    </source>
</evidence>
<dbReference type="InterPro" id="IPR014777">
    <property type="entry name" value="4pyrrole_Mease_sub1"/>
</dbReference>
<dbReference type="CDD" id="cd11642">
    <property type="entry name" value="SUMT"/>
    <property type="match status" value="1"/>
</dbReference>
<evidence type="ECO:0000313" key="10">
    <source>
        <dbReference type="EMBL" id="KYG75211.1"/>
    </source>
</evidence>
<feature type="domain" description="Tetrapyrrole methylase" evidence="9">
    <location>
        <begin position="6"/>
        <end position="215"/>
    </location>
</feature>
<evidence type="ECO:0000256" key="4">
    <source>
        <dbReference type="ARBA" id="ARBA00022679"/>
    </source>
</evidence>
<dbReference type="Gene3D" id="3.30.950.10">
    <property type="entry name" value="Methyltransferase, Cobalt-precorrin-4 Transmethylase, Domain 2"/>
    <property type="match status" value="1"/>
</dbReference>
<keyword evidence="11" id="KW-1185">Reference proteome</keyword>
<comment type="caution">
    <text evidence="10">The sequence shown here is derived from an EMBL/GenBank/DDBJ whole genome shotgun (WGS) entry which is preliminary data.</text>
</comment>
<dbReference type="PROSITE" id="PS00839">
    <property type="entry name" value="SUMT_1"/>
    <property type="match status" value="1"/>
</dbReference>
<dbReference type="PANTHER" id="PTHR45790">
    <property type="entry name" value="SIROHEME SYNTHASE-RELATED"/>
    <property type="match status" value="1"/>
</dbReference>
<dbReference type="NCBIfam" id="NF004790">
    <property type="entry name" value="PRK06136.1"/>
    <property type="match status" value="1"/>
</dbReference>
<dbReference type="InterPro" id="IPR000878">
    <property type="entry name" value="4pyrrol_Mease"/>
</dbReference>